<accession>A0A4Z2GUX4</accession>
<proteinExistence type="predicted"/>
<feature type="region of interest" description="Disordered" evidence="1">
    <location>
        <begin position="1"/>
        <end position="70"/>
    </location>
</feature>
<dbReference type="AlphaFoldDB" id="A0A4Z2GUX4"/>
<protein>
    <submittedName>
        <fullName evidence="2">Uncharacterized protein</fullName>
    </submittedName>
</protein>
<feature type="compositionally biased region" description="Polar residues" evidence="1">
    <location>
        <begin position="54"/>
        <end position="63"/>
    </location>
</feature>
<keyword evidence="3" id="KW-1185">Reference proteome</keyword>
<gene>
    <name evidence="2" type="ORF">EYF80_032895</name>
</gene>
<evidence type="ECO:0000313" key="3">
    <source>
        <dbReference type="Proteomes" id="UP000314294"/>
    </source>
</evidence>
<organism evidence="2 3">
    <name type="scientific">Liparis tanakae</name>
    <name type="common">Tanaka's snailfish</name>
    <dbReference type="NCBI Taxonomy" id="230148"/>
    <lineage>
        <taxon>Eukaryota</taxon>
        <taxon>Metazoa</taxon>
        <taxon>Chordata</taxon>
        <taxon>Craniata</taxon>
        <taxon>Vertebrata</taxon>
        <taxon>Euteleostomi</taxon>
        <taxon>Actinopterygii</taxon>
        <taxon>Neopterygii</taxon>
        <taxon>Teleostei</taxon>
        <taxon>Neoteleostei</taxon>
        <taxon>Acanthomorphata</taxon>
        <taxon>Eupercaria</taxon>
        <taxon>Perciformes</taxon>
        <taxon>Cottioidei</taxon>
        <taxon>Cottales</taxon>
        <taxon>Liparidae</taxon>
        <taxon>Liparis</taxon>
    </lineage>
</organism>
<evidence type="ECO:0000256" key="1">
    <source>
        <dbReference type="SAM" id="MobiDB-lite"/>
    </source>
</evidence>
<evidence type="ECO:0000313" key="2">
    <source>
        <dbReference type="EMBL" id="TNN56905.1"/>
    </source>
</evidence>
<dbReference type="Proteomes" id="UP000314294">
    <property type="component" value="Unassembled WGS sequence"/>
</dbReference>
<dbReference type="EMBL" id="SRLO01000418">
    <property type="protein sequence ID" value="TNN56905.1"/>
    <property type="molecule type" value="Genomic_DNA"/>
</dbReference>
<reference evidence="2 3" key="1">
    <citation type="submission" date="2019-03" db="EMBL/GenBank/DDBJ databases">
        <title>First draft genome of Liparis tanakae, snailfish: a comprehensive survey of snailfish specific genes.</title>
        <authorList>
            <person name="Kim W."/>
            <person name="Song I."/>
            <person name="Jeong J.-H."/>
            <person name="Kim D."/>
            <person name="Kim S."/>
            <person name="Ryu S."/>
            <person name="Song J.Y."/>
            <person name="Lee S.K."/>
        </authorList>
    </citation>
    <scope>NUCLEOTIDE SEQUENCE [LARGE SCALE GENOMIC DNA]</scope>
    <source>
        <tissue evidence="2">Muscle</tissue>
    </source>
</reference>
<sequence length="113" mass="12128">MLCPARGCEQSTGHTTGLHRPPYTNTDLESGSKVAECPRAHGGPGPETEEFMGNQKSLSGNRSKNTRPVEMQSTLIFLGVEARSPSWARPSPSSELQITSQNKSRVADTKSSA</sequence>
<feature type="compositionally biased region" description="Polar residues" evidence="1">
    <location>
        <begin position="95"/>
        <end position="113"/>
    </location>
</feature>
<feature type="region of interest" description="Disordered" evidence="1">
    <location>
        <begin position="84"/>
        <end position="113"/>
    </location>
</feature>
<feature type="compositionally biased region" description="Low complexity" evidence="1">
    <location>
        <begin position="84"/>
        <end position="94"/>
    </location>
</feature>
<comment type="caution">
    <text evidence="2">The sequence shown here is derived from an EMBL/GenBank/DDBJ whole genome shotgun (WGS) entry which is preliminary data.</text>
</comment>
<name>A0A4Z2GUX4_9TELE</name>